<dbReference type="Gene3D" id="1.20.1250.20">
    <property type="entry name" value="MFS general substrate transporter like domains"/>
    <property type="match status" value="1"/>
</dbReference>
<dbReference type="PANTHER" id="PTHR23530:SF1">
    <property type="entry name" value="PERMEASE, MAJOR FACILITATOR SUPERFAMILY-RELATED"/>
    <property type="match status" value="1"/>
</dbReference>
<dbReference type="Pfam" id="PF07690">
    <property type="entry name" value="MFS_1"/>
    <property type="match status" value="1"/>
</dbReference>
<dbReference type="InterPro" id="IPR053160">
    <property type="entry name" value="MFS_DHA3_Transporter"/>
</dbReference>
<evidence type="ECO:0000313" key="3">
    <source>
        <dbReference type="Proteomes" id="UP000229385"/>
    </source>
</evidence>
<proteinExistence type="predicted"/>
<feature type="transmembrane region" description="Helical" evidence="1">
    <location>
        <begin position="302"/>
        <end position="324"/>
    </location>
</feature>
<feature type="transmembrane region" description="Helical" evidence="1">
    <location>
        <begin position="36"/>
        <end position="57"/>
    </location>
</feature>
<reference evidence="3" key="1">
    <citation type="submission" date="2017-09" db="EMBL/GenBank/DDBJ databases">
        <title>Depth-based differentiation of microbial function through sediment-hosted aquifers and enrichment of novel symbionts in the deep terrestrial subsurface.</title>
        <authorList>
            <person name="Probst A.J."/>
            <person name="Ladd B."/>
            <person name="Jarett J.K."/>
            <person name="Geller-Mcgrath D.E."/>
            <person name="Sieber C.M.K."/>
            <person name="Emerson J.B."/>
            <person name="Anantharaman K."/>
            <person name="Thomas B.C."/>
            <person name="Malmstrom R."/>
            <person name="Stieglmeier M."/>
            <person name="Klingl A."/>
            <person name="Woyke T."/>
            <person name="Ryan C.M."/>
            <person name="Banfield J.F."/>
        </authorList>
    </citation>
    <scope>NUCLEOTIDE SEQUENCE [LARGE SCALE GENOMIC DNA]</scope>
</reference>
<gene>
    <name evidence="2" type="ORF">CO174_00715</name>
</gene>
<feature type="transmembrane region" description="Helical" evidence="1">
    <location>
        <begin position="136"/>
        <end position="155"/>
    </location>
</feature>
<keyword evidence="1" id="KW-1133">Transmembrane helix</keyword>
<keyword evidence="1" id="KW-0812">Transmembrane</keyword>
<dbReference type="SUPFAM" id="SSF103473">
    <property type="entry name" value="MFS general substrate transporter"/>
    <property type="match status" value="1"/>
</dbReference>
<dbReference type="PANTHER" id="PTHR23530">
    <property type="entry name" value="TRANSPORT PROTEIN-RELATED"/>
    <property type="match status" value="1"/>
</dbReference>
<feature type="transmembrane region" description="Helical" evidence="1">
    <location>
        <begin position="370"/>
        <end position="390"/>
    </location>
</feature>
<sequence>MKFLDDIKKYYLFRAFNKRLAMPVWFLFMVDQGLSIQQIALIAGVSTALSFILEIPSGSVADTIGHKQALILSMLGQGAGLAFFIGGSFWWILAGSLAYWGIGTLMTGTHEAFFFEKVTELGRKNEYQKLMGRSRSVSSVFSAVAVSTAGVLYLINPVLPFLISACIYWLGAAVVLTFQPNQKDVSVAKMEGFEAWIHHFKVGWETITNSPPLFYLMLFNAILYGVTMASTEMQQIILNNIGLAVALFGPLYALKRLFSASLAPILHRFRSVFTTTKTLIIMLSSLLTYLILIAHVNHTGAIFLVVLFASFVIIISDIIISDLMNQLIPTGSRATTLSMGNFGGLIMKLLTLGFFGIATTLISIETAHLYLAVFVAILGITLLPRASAAFRDSL</sequence>
<evidence type="ECO:0000313" key="2">
    <source>
        <dbReference type="EMBL" id="PJA46148.1"/>
    </source>
</evidence>
<organism evidence="2 3">
    <name type="scientific">Candidatus Uhrbacteria bacterium CG_4_9_14_3_um_filter_50_9</name>
    <dbReference type="NCBI Taxonomy" id="1975035"/>
    <lineage>
        <taxon>Bacteria</taxon>
        <taxon>Candidatus Uhriibacteriota</taxon>
    </lineage>
</organism>
<accession>A0A2M7XE39</accession>
<dbReference type="InterPro" id="IPR011701">
    <property type="entry name" value="MFS"/>
</dbReference>
<dbReference type="EMBL" id="PFWU01000009">
    <property type="protein sequence ID" value="PJA46148.1"/>
    <property type="molecule type" value="Genomic_DNA"/>
</dbReference>
<keyword evidence="1" id="KW-0472">Membrane</keyword>
<evidence type="ECO:0008006" key="4">
    <source>
        <dbReference type="Google" id="ProtNLM"/>
    </source>
</evidence>
<feature type="transmembrane region" description="Helical" evidence="1">
    <location>
        <begin position="345"/>
        <end position="364"/>
    </location>
</feature>
<feature type="transmembrane region" description="Helical" evidence="1">
    <location>
        <begin position="97"/>
        <end position="115"/>
    </location>
</feature>
<comment type="caution">
    <text evidence="2">The sequence shown here is derived from an EMBL/GenBank/DDBJ whole genome shotgun (WGS) entry which is preliminary data.</text>
</comment>
<dbReference type="InterPro" id="IPR036259">
    <property type="entry name" value="MFS_trans_sf"/>
</dbReference>
<feature type="transmembrane region" description="Helical" evidence="1">
    <location>
        <begin position="161"/>
        <end position="178"/>
    </location>
</feature>
<feature type="transmembrane region" description="Helical" evidence="1">
    <location>
        <begin position="236"/>
        <end position="254"/>
    </location>
</feature>
<protein>
    <recommendedName>
        <fullName evidence="4">Major facilitator superfamily (MFS) profile domain-containing protein</fullName>
    </recommendedName>
</protein>
<name>A0A2M7XE39_9BACT</name>
<dbReference type="Proteomes" id="UP000229385">
    <property type="component" value="Unassembled WGS sequence"/>
</dbReference>
<feature type="transmembrane region" description="Helical" evidence="1">
    <location>
        <begin position="275"/>
        <end position="296"/>
    </location>
</feature>
<feature type="transmembrane region" description="Helical" evidence="1">
    <location>
        <begin position="213"/>
        <end position="230"/>
    </location>
</feature>
<feature type="transmembrane region" description="Helical" evidence="1">
    <location>
        <begin position="69"/>
        <end position="91"/>
    </location>
</feature>
<dbReference type="AlphaFoldDB" id="A0A2M7XE39"/>
<evidence type="ECO:0000256" key="1">
    <source>
        <dbReference type="SAM" id="Phobius"/>
    </source>
</evidence>
<dbReference type="GO" id="GO:0022857">
    <property type="term" value="F:transmembrane transporter activity"/>
    <property type="evidence" value="ECO:0007669"/>
    <property type="project" value="InterPro"/>
</dbReference>